<comment type="caution">
    <text evidence="1">The sequence shown here is derived from an EMBL/GenBank/DDBJ whole genome shotgun (WGS) entry which is preliminary data.</text>
</comment>
<organism evidence="1 2">
    <name type="scientific">Dactylosporangium vinaceum</name>
    <dbReference type="NCBI Taxonomy" id="53362"/>
    <lineage>
        <taxon>Bacteria</taxon>
        <taxon>Bacillati</taxon>
        <taxon>Actinomycetota</taxon>
        <taxon>Actinomycetes</taxon>
        <taxon>Micromonosporales</taxon>
        <taxon>Micromonosporaceae</taxon>
        <taxon>Dactylosporangium</taxon>
    </lineage>
</organism>
<protein>
    <submittedName>
        <fullName evidence="1">Uncharacterized protein</fullName>
    </submittedName>
</protein>
<accession>A0ABV5MJC3</accession>
<sequence>MLRPARPLPGVLTSSGELRVTRRAALRMLALAGLLADRTLVAFPLRDERGLPCDLVLALDTLRFPAARWSDVRSRLGAGRIALCAEGAPAAESAGKPRRPESAGRALLVCVDAQWSDLTRLRRGELDLGHLRVILTG</sequence>
<keyword evidence="2" id="KW-1185">Reference proteome</keyword>
<gene>
    <name evidence="1" type="ORF">ACFFTR_38350</name>
</gene>
<dbReference type="RefSeq" id="WP_223093748.1">
    <property type="nucleotide sequence ID" value="NZ_CP061913.1"/>
</dbReference>
<name>A0ABV5MJC3_9ACTN</name>
<dbReference type="EMBL" id="JBHMCA010000060">
    <property type="protein sequence ID" value="MFB9448972.1"/>
    <property type="molecule type" value="Genomic_DNA"/>
</dbReference>
<proteinExistence type="predicted"/>
<evidence type="ECO:0000313" key="2">
    <source>
        <dbReference type="Proteomes" id="UP001589608"/>
    </source>
</evidence>
<dbReference type="Proteomes" id="UP001589608">
    <property type="component" value="Unassembled WGS sequence"/>
</dbReference>
<reference evidence="1 2" key="1">
    <citation type="submission" date="2024-09" db="EMBL/GenBank/DDBJ databases">
        <authorList>
            <person name="Sun Q."/>
            <person name="Mori K."/>
        </authorList>
    </citation>
    <scope>NUCLEOTIDE SEQUENCE [LARGE SCALE GENOMIC DNA]</scope>
    <source>
        <strain evidence="1 2">JCM 3307</strain>
    </source>
</reference>
<evidence type="ECO:0000313" key="1">
    <source>
        <dbReference type="EMBL" id="MFB9448972.1"/>
    </source>
</evidence>